<dbReference type="AlphaFoldDB" id="A0A0F9I0M3"/>
<accession>A0A0F9I0M3</accession>
<dbReference type="EMBL" id="LAZR01013642">
    <property type="protein sequence ID" value="KKM21032.1"/>
    <property type="molecule type" value="Genomic_DNA"/>
</dbReference>
<sequence>MWVDLIINNIFDCILNIIQLTTTNFVEAVNKLKELGKGIQIWSFKISFSKKLKKAAGYRNIHYIDEILDEIEFSKGLTNTTGKNPR</sequence>
<gene>
    <name evidence="1" type="ORF">LCGC14_1639530</name>
</gene>
<protein>
    <submittedName>
        <fullName evidence="1">Uncharacterized protein</fullName>
    </submittedName>
</protein>
<proteinExistence type="predicted"/>
<name>A0A0F9I0M3_9ZZZZ</name>
<comment type="caution">
    <text evidence="1">The sequence shown here is derived from an EMBL/GenBank/DDBJ whole genome shotgun (WGS) entry which is preliminary data.</text>
</comment>
<reference evidence="1" key="1">
    <citation type="journal article" date="2015" name="Nature">
        <title>Complex archaea that bridge the gap between prokaryotes and eukaryotes.</title>
        <authorList>
            <person name="Spang A."/>
            <person name="Saw J.H."/>
            <person name="Jorgensen S.L."/>
            <person name="Zaremba-Niedzwiedzka K."/>
            <person name="Martijn J."/>
            <person name="Lind A.E."/>
            <person name="van Eijk R."/>
            <person name="Schleper C."/>
            <person name="Guy L."/>
            <person name="Ettema T.J."/>
        </authorList>
    </citation>
    <scope>NUCLEOTIDE SEQUENCE</scope>
</reference>
<organism evidence="1">
    <name type="scientific">marine sediment metagenome</name>
    <dbReference type="NCBI Taxonomy" id="412755"/>
    <lineage>
        <taxon>unclassified sequences</taxon>
        <taxon>metagenomes</taxon>
        <taxon>ecological metagenomes</taxon>
    </lineage>
</organism>
<evidence type="ECO:0000313" key="1">
    <source>
        <dbReference type="EMBL" id="KKM21032.1"/>
    </source>
</evidence>